<evidence type="ECO:0000256" key="1">
    <source>
        <dbReference type="ARBA" id="ARBA00022729"/>
    </source>
</evidence>
<comment type="function">
    <text evidence="7">Chaperone involved in the correct folding and assembly of outer membrane proteins. Recognizes specific patterns of aromatic residues and the orientation of their side chains, which are found more frequently in integral outer membrane proteins. May act in both early periplasmic and late outer membrane-associated steps of protein maturation.</text>
</comment>
<protein>
    <recommendedName>
        <fullName evidence="7">Chaperone SurA</fullName>
    </recommendedName>
    <alternativeName>
        <fullName evidence="7">Peptidyl-prolyl cis-trans isomerase SurA</fullName>
        <shortName evidence="7">PPIase SurA</shortName>
        <ecNumber evidence="7">5.2.1.8</ecNumber>
    </alternativeName>
    <alternativeName>
        <fullName evidence="7">Rotamase SurA</fullName>
    </alternativeName>
</protein>
<feature type="domain" description="PpiC" evidence="8">
    <location>
        <begin position="181"/>
        <end position="276"/>
    </location>
</feature>
<reference evidence="9" key="1">
    <citation type="submission" date="2021-12" db="EMBL/GenBank/DDBJ databases">
        <authorList>
            <person name="Rodrigo-Torres L."/>
            <person name="Arahal R. D."/>
            <person name="Lucena T."/>
        </authorList>
    </citation>
    <scope>NUCLEOTIDE SEQUENCE</scope>
    <source>
        <strain evidence="9">CECT 8267</strain>
    </source>
</reference>
<comment type="catalytic activity">
    <reaction evidence="7">
        <text>[protein]-peptidylproline (omega=180) = [protein]-peptidylproline (omega=0)</text>
        <dbReference type="Rhea" id="RHEA:16237"/>
        <dbReference type="Rhea" id="RHEA-COMP:10747"/>
        <dbReference type="Rhea" id="RHEA-COMP:10748"/>
        <dbReference type="ChEBI" id="CHEBI:83833"/>
        <dbReference type="ChEBI" id="CHEBI:83834"/>
        <dbReference type="EC" id="5.2.1.8"/>
    </reaction>
</comment>
<name>A0ABN8EIM5_9GAMM</name>
<gene>
    <name evidence="7 9" type="primary">surA</name>
    <name evidence="9" type="ORF">SIN8267_01584</name>
</gene>
<dbReference type="InterPro" id="IPR015391">
    <property type="entry name" value="SurA_N"/>
</dbReference>
<dbReference type="SUPFAM" id="SSF54534">
    <property type="entry name" value="FKBP-like"/>
    <property type="match status" value="2"/>
</dbReference>
<dbReference type="InterPro" id="IPR000297">
    <property type="entry name" value="PPIase_PpiC"/>
</dbReference>
<dbReference type="GO" id="GO:0003755">
    <property type="term" value="F:peptidyl-prolyl cis-trans isomerase activity"/>
    <property type="evidence" value="ECO:0007669"/>
    <property type="project" value="UniProtKB-EC"/>
</dbReference>
<keyword evidence="3 7" id="KW-0574">Periplasm</keyword>
<keyword evidence="2 7" id="KW-0677">Repeat</keyword>
<dbReference type="InterPro" id="IPR023034">
    <property type="entry name" value="PPIase_SurA"/>
</dbReference>
<evidence type="ECO:0000256" key="5">
    <source>
        <dbReference type="ARBA" id="ARBA00023186"/>
    </source>
</evidence>
<dbReference type="InterPro" id="IPR046357">
    <property type="entry name" value="PPIase_dom_sf"/>
</dbReference>
<dbReference type="InterPro" id="IPR027304">
    <property type="entry name" value="Trigger_fact/SurA_dom_sf"/>
</dbReference>
<keyword evidence="6 7" id="KW-0413">Isomerase</keyword>
<dbReference type="Proteomes" id="UP000838100">
    <property type="component" value="Unassembled WGS sequence"/>
</dbReference>
<dbReference type="PROSITE" id="PS01096">
    <property type="entry name" value="PPIC_PPIASE_1"/>
    <property type="match status" value="1"/>
</dbReference>
<evidence type="ECO:0000256" key="2">
    <source>
        <dbReference type="ARBA" id="ARBA00022737"/>
    </source>
</evidence>
<organism evidence="9 10">
    <name type="scientific">Sinobacterium norvegicum</name>
    <dbReference type="NCBI Taxonomy" id="1641715"/>
    <lineage>
        <taxon>Bacteria</taxon>
        <taxon>Pseudomonadati</taxon>
        <taxon>Pseudomonadota</taxon>
        <taxon>Gammaproteobacteria</taxon>
        <taxon>Cellvibrionales</taxon>
        <taxon>Spongiibacteraceae</taxon>
        <taxon>Sinobacterium</taxon>
    </lineage>
</organism>
<dbReference type="Gene3D" id="3.10.50.40">
    <property type="match status" value="2"/>
</dbReference>
<evidence type="ECO:0000256" key="4">
    <source>
        <dbReference type="ARBA" id="ARBA00023110"/>
    </source>
</evidence>
<dbReference type="RefSeq" id="WP_237444126.1">
    <property type="nucleotide sequence ID" value="NZ_CAKLPX010000001.1"/>
</dbReference>
<keyword evidence="1 7" id="KW-0732">Signal</keyword>
<proteinExistence type="inferred from homology"/>
<dbReference type="EC" id="5.2.1.8" evidence="7"/>
<dbReference type="PANTHER" id="PTHR47637">
    <property type="entry name" value="CHAPERONE SURA"/>
    <property type="match status" value="1"/>
</dbReference>
<accession>A0ABN8EIM5</accession>
<comment type="subcellular location">
    <subcellularLocation>
        <location evidence="7">Periplasm</location>
    </subcellularLocation>
    <text evidence="7">Is capable of associating with the outer membrane.</text>
</comment>
<dbReference type="Pfam" id="PF00639">
    <property type="entry name" value="Rotamase"/>
    <property type="match status" value="2"/>
</dbReference>
<keyword evidence="4 7" id="KW-0697">Rotamase</keyword>
<dbReference type="HAMAP" id="MF_01183">
    <property type="entry name" value="Chaperone_SurA"/>
    <property type="match status" value="1"/>
</dbReference>
<dbReference type="PROSITE" id="PS50198">
    <property type="entry name" value="PPIC_PPIASE_2"/>
    <property type="match status" value="2"/>
</dbReference>
<keyword evidence="10" id="KW-1185">Reference proteome</keyword>
<dbReference type="Pfam" id="PF09312">
    <property type="entry name" value="SurA_N"/>
    <property type="match status" value="1"/>
</dbReference>
<comment type="caution">
    <text evidence="9">The sequence shown here is derived from an EMBL/GenBank/DDBJ whole genome shotgun (WGS) entry which is preliminary data.</text>
</comment>
<dbReference type="InterPro" id="IPR050280">
    <property type="entry name" value="OMP_Chaperone_SurA"/>
</dbReference>
<evidence type="ECO:0000259" key="8">
    <source>
        <dbReference type="PROSITE" id="PS50198"/>
    </source>
</evidence>
<dbReference type="Gene3D" id="1.10.4030.10">
    <property type="entry name" value="Porin chaperone SurA, peptide-binding domain"/>
    <property type="match status" value="1"/>
</dbReference>
<dbReference type="EMBL" id="CAKLPX010000001">
    <property type="protein sequence ID" value="CAH0991478.1"/>
    <property type="molecule type" value="Genomic_DNA"/>
</dbReference>
<evidence type="ECO:0000256" key="6">
    <source>
        <dbReference type="ARBA" id="ARBA00023235"/>
    </source>
</evidence>
<evidence type="ECO:0000256" key="3">
    <source>
        <dbReference type="ARBA" id="ARBA00022764"/>
    </source>
</evidence>
<dbReference type="SUPFAM" id="SSF109998">
    <property type="entry name" value="Triger factor/SurA peptide-binding domain-like"/>
    <property type="match status" value="1"/>
</dbReference>
<comment type="domain">
    <text evidence="7">The PPIase activity resides only in the second parvulin domain. The N-terminal region and the C-terminal tail are necessary and sufficient for the chaperone activity of SurA. The PPIase activity is dispensable for SurA to function as a chaperone. The N-terminal region and the C-terminal tail are also required for porin recognition.</text>
</comment>
<dbReference type="PANTHER" id="PTHR47637:SF1">
    <property type="entry name" value="CHAPERONE SURA"/>
    <property type="match status" value="1"/>
</dbReference>
<evidence type="ECO:0000256" key="7">
    <source>
        <dbReference type="HAMAP-Rule" id="MF_01183"/>
    </source>
</evidence>
<keyword evidence="5 7" id="KW-0143">Chaperone</keyword>
<feature type="domain" description="PpiC" evidence="8">
    <location>
        <begin position="285"/>
        <end position="384"/>
    </location>
</feature>
<evidence type="ECO:0000313" key="10">
    <source>
        <dbReference type="Proteomes" id="UP000838100"/>
    </source>
</evidence>
<dbReference type="InterPro" id="IPR023058">
    <property type="entry name" value="PPIase_PpiC_CS"/>
</dbReference>
<sequence length="429" mass="47974">MISKLYSIPRIITRYSAIAALTLMPIISWAEVQMLDRVVVVVDDGVIMQSELDERLEQIHYNIKSQGRPTPPEDQLRKDVLDTMIVENLQLQMGQRGGVRISDQQLNEAMSRVAGQNGLSLEQFQKALEADGLSYQATREQIRREMILQQVQAGNINNKIQITDKEIENFLNSKEGSALTAVQYHLAHIFYGLDGGSEAAGMAKLKQAQAAISKGGSIDGWLKVNGANNVRGGDLGWRRTEDIPSVFSDVTPTLSVGQVSDPFATDSGIHIVQLIEKRGGSTKMIEQTKARHILLKTSAIRTDEQAQQQLSEIRQRIISGEDFAVLAKQYSEDIGSGSEGGDLGWSRKGQFVPAFEKTMEAAQPGDISQPFKSQFGWHILQVEDREMKDISNERQKNAARNYLHQGKFQEELDAWLLKIRDEAYVDIKY</sequence>
<evidence type="ECO:0000313" key="9">
    <source>
        <dbReference type="EMBL" id="CAH0991478.1"/>
    </source>
</evidence>